<feature type="transmembrane region" description="Helical" evidence="7">
    <location>
        <begin position="258"/>
        <end position="280"/>
    </location>
</feature>
<dbReference type="EMBL" id="CP001682">
    <property type="protein sequence ID" value="ACU94049.1"/>
    <property type="molecule type" value="Genomic_DNA"/>
</dbReference>
<keyword evidence="5 7" id="KW-1133">Transmembrane helix</keyword>
<evidence type="ECO:0000256" key="1">
    <source>
        <dbReference type="ARBA" id="ARBA00004651"/>
    </source>
</evidence>
<evidence type="ECO:0000313" key="9">
    <source>
        <dbReference type="EMBL" id="ACU94049.1"/>
    </source>
</evidence>
<feature type="domain" description="ABC transmembrane type-1" evidence="8">
    <location>
        <begin position="193"/>
        <end position="373"/>
    </location>
</feature>
<keyword evidence="3" id="KW-1003">Cell membrane</keyword>
<organism evidence="9 10">
    <name type="scientific">Cryptobacterium curtum (strain ATCC 700683 / DSM 15641 / CCUG 43107 / 12-3)</name>
    <dbReference type="NCBI Taxonomy" id="469378"/>
    <lineage>
        <taxon>Bacteria</taxon>
        <taxon>Bacillati</taxon>
        <taxon>Actinomycetota</taxon>
        <taxon>Coriobacteriia</taxon>
        <taxon>Eggerthellales</taxon>
        <taxon>Eggerthellaceae</taxon>
        <taxon>Cryptobacterium</taxon>
    </lineage>
</organism>
<keyword evidence="6 7" id="KW-0472">Membrane</keyword>
<feature type="transmembrane region" description="Helical" evidence="7">
    <location>
        <begin position="144"/>
        <end position="160"/>
    </location>
</feature>
<accession>C7MMA9</accession>
<dbReference type="KEGG" id="ccu:Ccur_03220"/>
<comment type="subcellular location">
    <subcellularLocation>
        <location evidence="1 7">Cell membrane</location>
        <topology evidence="1 7">Multi-pass membrane protein</topology>
    </subcellularLocation>
</comment>
<dbReference type="RefSeq" id="WP_012802737.1">
    <property type="nucleotide sequence ID" value="NC_013170.1"/>
</dbReference>
<keyword evidence="4 7" id="KW-0812">Transmembrane</keyword>
<feature type="transmembrane region" description="Helical" evidence="7">
    <location>
        <begin position="355"/>
        <end position="377"/>
    </location>
</feature>
<evidence type="ECO:0000256" key="7">
    <source>
        <dbReference type="RuleBase" id="RU363032"/>
    </source>
</evidence>
<evidence type="ECO:0000313" key="10">
    <source>
        <dbReference type="Proteomes" id="UP000000954"/>
    </source>
</evidence>
<dbReference type="PANTHER" id="PTHR30151">
    <property type="entry name" value="ALKANE SULFONATE ABC TRANSPORTER-RELATED, MEMBRANE SUBUNIT"/>
    <property type="match status" value="1"/>
</dbReference>
<dbReference type="Pfam" id="PF00528">
    <property type="entry name" value="BPD_transp_1"/>
    <property type="match status" value="1"/>
</dbReference>
<reference evidence="9 10" key="1">
    <citation type="journal article" date="2009" name="Stand. Genomic Sci.">
        <title>Complete genome sequence of Cryptobacterium curtum type strain (12-3).</title>
        <authorList>
            <person name="Mavrommatis K."/>
            <person name="Pukall R."/>
            <person name="Rohde C."/>
            <person name="Chen F."/>
            <person name="Sims D."/>
            <person name="Brettin T."/>
            <person name="Kuske C."/>
            <person name="Detter J.C."/>
            <person name="Han C."/>
            <person name="Lapidus A."/>
            <person name="Copeland A."/>
            <person name="Glavina Del Rio T."/>
            <person name="Nolan M."/>
            <person name="Lucas S."/>
            <person name="Tice H."/>
            <person name="Cheng J.F."/>
            <person name="Bruce D."/>
            <person name="Goodwin L."/>
            <person name="Pitluck S."/>
            <person name="Ovchinnikova G."/>
            <person name="Pati A."/>
            <person name="Ivanova N."/>
            <person name="Chen A."/>
            <person name="Palaniappan K."/>
            <person name="Chain P."/>
            <person name="D'haeseleer P."/>
            <person name="Goker M."/>
            <person name="Bristow J."/>
            <person name="Eisen J.A."/>
            <person name="Markowitz V."/>
            <person name="Hugenholtz P."/>
            <person name="Rohde M."/>
            <person name="Klenk H.P."/>
            <person name="Kyrpides N.C."/>
        </authorList>
    </citation>
    <scope>NUCLEOTIDE SEQUENCE [LARGE SCALE GENOMIC DNA]</scope>
    <source>
        <strain evidence="10">ATCC 700683 / DSM 15641 / 12-3</strain>
    </source>
</reference>
<dbReference type="HOGENOM" id="CLU_707685_0_0_11"/>
<dbReference type="AlphaFoldDB" id="C7MMA9"/>
<dbReference type="SUPFAM" id="SSF161098">
    <property type="entry name" value="MetI-like"/>
    <property type="match status" value="1"/>
</dbReference>
<dbReference type="CDD" id="cd06261">
    <property type="entry name" value="TM_PBP2"/>
    <property type="match status" value="1"/>
</dbReference>
<evidence type="ECO:0000259" key="8">
    <source>
        <dbReference type="PROSITE" id="PS50928"/>
    </source>
</evidence>
<dbReference type="PROSITE" id="PS50928">
    <property type="entry name" value="ABC_TM1"/>
    <property type="match status" value="1"/>
</dbReference>
<dbReference type="Gene3D" id="1.10.3720.10">
    <property type="entry name" value="MetI-like"/>
    <property type="match status" value="1"/>
</dbReference>
<proteinExistence type="inferred from homology"/>
<dbReference type="InterPro" id="IPR000515">
    <property type="entry name" value="MetI-like"/>
</dbReference>
<gene>
    <name evidence="9" type="ordered locus">Ccur_03220</name>
</gene>
<protein>
    <submittedName>
        <fullName evidence="9">ABC-type nitrate/sulfonate/bicarbonate transport system, permease component</fullName>
    </submittedName>
</protein>
<comment type="similarity">
    <text evidence="7">Belongs to the binding-protein-dependent transport system permease family.</text>
</comment>
<dbReference type="GO" id="GO:0005886">
    <property type="term" value="C:plasma membrane"/>
    <property type="evidence" value="ECO:0007669"/>
    <property type="project" value="UniProtKB-SubCell"/>
</dbReference>
<name>C7MMA9_CRYCD</name>
<evidence type="ECO:0000256" key="2">
    <source>
        <dbReference type="ARBA" id="ARBA00022448"/>
    </source>
</evidence>
<keyword evidence="10" id="KW-1185">Reference proteome</keyword>
<evidence type="ECO:0000256" key="3">
    <source>
        <dbReference type="ARBA" id="ARBA00022475"/>
    </source>
</evidence>
<dbReference type="InterPro" id="IPR035906">
    <property type="entry name" value="MetI-like_sf"/>
</dbReference>
<evidence type="ECO:0000256" key="5">
    <source>
        <dbReference type="ARBA" id="ARBA00022989"/>
    </source>
</evidence>
<keyword evidence="2 7" id="KW-0813">Transport</keyword>
<dbReference type="eggNOG" id="COG0600">
    <property type="taxonomic scope" value="Bacteria"/>
</dbReference>
<dbReference type="Proteomes" id="UP000000954">
    <property type="component" value="Chromosome"/>
</dbReference>
<dbReference type="STRING" id="469378.Ccur_03220"/>
<feature type="transmembrane region" description="Helical" evidence="7">
    <location>
        <begin position="231"/>
        <end position="252"/>
    </location>
</feature>
<evidence type="ECO:0000256" key="4">
    <source>
        <dbReference type="ARBA" id="ARBA00022692"/>
    </source>
</evidence>
<sequence>MAAAKQKGLFESLRNVVSRTNETTAPRQGASDAGTARMQIPQIAAVLGLPEDRVAQMTALVRANGIDEVQMGSMMRMASAKGLSCDQIMAMLTSMGVERVRVVRIMQSQGIMDDEEAQRILDEERAAARIHAADDARAARRSKLVKCAVIIFWLIVWQLVDTLVDNRLILTGPIRTIQALGDQAVKPDFWIICGASFGRIALGFLLSFTVGILLALLSYRVKLVRAFVEPIVSLLRTIPVVTFIIMLLIWVGNQALTIYLSFLIVLPLIYTNMLTGFESVDAQMLEMARVYRLSRWRTFMYVYRPAFMPFLSSSCKISLGMSWKSGIMAEVLATPKPSIGKEMSQARTYLDTPSLFAWTVVVMILSWLFEKVFMALLDRAARPMGHFLGKGDDR</sequence>
<evidence type="ECO:0000256" key="6">
    <source>
        <dbReference type="ARBA" id="ARBA00023136"/>
    </source>
</evidence>
<feature type="transmembrane region" description="Helical" evidence="7">
    <location>
        <begin position="301"/>
        <end position="323"/>
    </location>
</feature>
<dbReference type="GO" id="GO:0055085">
    <property type="term" value="P:transmembrane transport"/>
    <property type="evidence" value="ECO:0007669"/>
    <property type="project" value="InterPro"/>
</dbReference>
<feature type="transmembrane region" description="Helical" evidence="7">
    <location>
        <begin position="189"/>
        <end position="219"/>
    </location>
</feature>
<dbReference type="PANTHER" id="PTHR30151:SF0">
    <property type="entry name" value="ABC TRANSPORTER PERMEASE PROTEIN MJ0413-RELATED"/>
    <property type="match status" value="1"/>
</dbReference>